<protein>
    <submittedName>
        <fullName evidence="1">Uncharacterized protein</fullName>
    </submittedName>
</protein>
<dbReference type="EMBL" id="JAZHFV010000008">
    <property type="protein sequence ID" value="MEX4009982.1"/>
    <property type="molecule type" value="Genomic_DNA"/>
</dbReference>
<proteinExistence type="predicted"/>
<accession>A0ABV3WZ58</accession>
<gene>
    <name evidence="1" type="ORF">V1479_21940</name>
</gene>
<sequence length="98" mass="11605">MGASFENNKAQFFLSFRKTPGLPSKKAFLTPFLLPYKRSREEWHVRMKGRANFCWQVHTLPEIDRQAVQREWSPSWSNTYRTAMSQVSITDYWIETSA</sequence>
<comment type="caution">
    <text evidence="1">The sequence shown here is derived from an EMBL/GenBank/DDBJ whole genome shotgun (WGS) entry which is preliminary data.</text>
</comment>
<dbReference type="RefSeq" id="WP_368804753.1">
    <property type="nucleotide sequence ID" value="NZ_JAZHFV010000008.1"/>
</dbReference>
<dbReference type="Proteomes" id="UP001559025">
    <property type="component" value="Unassembled WGS sequence"/>
</dbReference>
<keyword evidence="2" id="KW-1185">Reference proteome</keyword>
<evidence type="ECO:0000313" key="1">
    <source>
        <dbReference type="EMBL" id="MEX4009982.1"/>
    </source>
</evidence>
<evidence type="ECO:0000313" key="2">
    <source>
        <dbReference type="Proteomes" id="UP001559025"/>
    </source>
</evidence>
<name>A0ABV3WZ58_9HYPH</name>
<organism evidence="1 2">
    <name type="scientific">Neoaquamicrobium sediminum</name>
    <dbReference type="NCBI Taxonomy" id="1849104"/>
    <lineage>
        <taxon>Bacteria</taxon>
        <taxon>Pseudomonadati</taxon>
        <taxon>Pseudomonadota</taxon>
        <taxon>Alphaproteobacteria</taxon>
        <taxon>Hyphomicrobiales</taxon>
        <taxon>Phyllobacteriaceae</taxon>
        <taxon>Neoaquamicrobium</taxon>
    </lineage>
</organism>
<reference evidence="1 2" key="1">
    <citation type="submission" date="2024-01" db="EMBL/GenBank/DDBJ databases">
        <title>New evidence supports the origin of RcGTA from prophage.</title>
        <authorList>
            <person name="Xu Y."/>
            <person name="Liu B."/>
            <person name="Chen F."/>
        </authorList>
    </citation>
    <scope>NUCLEOTIDE SEQUENCE [LARGE SCALE GENOMIC DNA]</scope>
    <source>
        <strain evidence="1 2">CBW1107-2</strain>
    </source>
</reference>